<dbReference type="OrthoDB" id="346049at2"/>
<organism evidence="2 3">
    <name type="scientific">Leptospira neocaledonica</name>
    <dbReference type="NCBI Taxonomy" id="2023192"/>
    <lineage>
        <taxon>Bacteria</taxon>
        <taxon>Pseudomonadati</taxon>
        <taxon>Spirochaetota</taxon>
        <taxon>Spirochaetia</taxon>
        <taxon>Leptospirales</taxon>
        <taxon>Leptospiraceae</taxon>
        <taxon>Leptospira</taxon>
    </lineage>
</organism>
<sequence>MVNQNFPHGTKNPHSDVSFYQPHGNHYSASQDIEWANSTLQTISKILFSEKKITLGYPNEKREKKQNQNFT</sequence>
<keyword evidence="3" id="KW-1185">Reference proteome</keyword>
<evidence type="ECO:0000313" key="2">
    <source>
        <dbReference type="EMBL" id="PJZ78424.1"/>
    </source>
</evidence>
<dbReference type="Proteomes" id="UP000231843">
    <property type="component" value="Unassembled WGS sequence"/>
</dbReference>
<protein>
    <submittedName>
        <fullName evidence="2">Uncharacterized protein</fullName>
    </submittedName>
</protein>
<evidence type="ECO:0000313" key="3">
    <source>
        <dbReference type="Proteomes" id="UP000231843"/>
    </source>
</evidence>
<dbReference type="EMBL" id="NPEA01000002">
    <property type="protein sequence ID" value="PJZ78424.1"/>
    <property type="molecule type" value="Genomic_DNA"/>
</dbReference>
<proteinExistence type="predicted"/>
<accession>A0A2N0A272</accession>
<evidence type="ECO:0000256" key="1">
    <source>
        <dbReference type="SAM" id="MobiDB-lite"/>
    </source>
</evidence>
<feature type="region of interest" description="Disordered" evidence="1">
    <location>
        <begin position="1"/>
        <end position="23"/>
    </location>
</feature>
<name>A0A2N0A272_9LEPT</name>
<reference evidence="2 3" key="1">
    <citation type="submission" date="2017-07" db="EMBL/GenBank/DDBJ databases">
        <title>Leptospira spp. isolated from tropical soils.</title>
        <authorList>
            <person name="Thibeaux R."/>
            <person name="Iraola G."/>
            <person name="Ferres I."/>
            <person name="Bierque E."/>
            <person name="Girault D."/>
            <person name="Soupe-Gilbert M.-E."/>
            <person name="Picardeau M."/>
            <person name="Goarant C."/>
        </authorList>
    </citation>
    <scope>NUCLEOTIDE SEQUENCE [LARGE SCALE GENOMIC DNA]</scope>
    <source>
        <strain evidence="2 3">ES4-C-A1</strain>
    </source>
</reference>
<dbReference type="AlphaFoldDB" id="A0A2N0A272"/>
<gene>
    <name evidence="2" type="ORF">CH365_03700</name>
</gene>
<comment type="caution">
    <text evidence="2">The sequence shown here is derived from an EMBL/GenBank/DDBJ whole genome shotgun (WGS) entry which is preliminary data.</text>
</comment>